<feature type="domain" description="ABC transmembrane type-1" evidence="14">
    <location>
        <begin position="205"/>
        <end position="479"/>
    </location>
</feature>
<organism evidence="15 16">
    <name type="scientific">Dermacoccus abyssi</name>
    <dbReference type="NCBI Taxonomy" id="322596"/>
    <lineage>
        <taxon>Bacteria</taxon>
        <taxon>Bacillati</taxon>
        <taxon>Actinomycetota</taxon>
        <taxon>Actinomycetes</taxon>
        <taxon>Micrococcales</taxon>
        <taxon>Dermacoccaceae</taxon>
        <taxon>Dermacoccus</taxon>
    </lineage>
</organism>
<dbReference type="InterPro" id="IPR003593">
    <property type="entry name" value="AAA+_ATPase"/>
</dbReference>
<protein>
    <recommendedName>
        <fullName evidence="10">Large ribosomal subunit protein bL12</fullName>
    </recommendedName>
</protein>
<keyword evidence="9 10" id="KW-0687">Ribonucleoprotein</keyword>
<dbReference type="Pfam" id="PF00542">
    <property type="entry name" value="Ribosomal_L12"/>
    <property type="match status" value="1"/>
</dbReference>
<evidence type="ECO:0000313" key="16">
    <source>
        <dbReference type="Proteomes" id="UP000285376"/>
    </source>
</evidence>
<dbReference type="Pfam" id="PF16320">
    <property type="entry name" value="Ribosomal_L12_N"/>
    <property type="match status" value="1"/>
</dbReference>
<dbReference type="Pfam" id="PF00005">
    <property type="entry name" value="ABC_tran"/>
    <property type="match status" value="2"/>
</dbReference>
<dbReference type="EMBL" id="QWLM01000001">
    <property type="protein sequence ID" value="RHW48078.1"/>
    <property type="molecule type" value="Genomic_DNA"/>
</dbReference>
<feature type="domain" description="ABC transporter" evidence="13">
    <location>
        <begin position="510"/>
        <end position="743"/>
    </location>
</feature>
<keyword evidence="6 10" id="KW-0689">Ribosomal protein</keyword>
<dbReference type="InterPro" id="IPR013823">
    <property type="entry name" value="Ribosomal_bL12_C"/>
</dbReference>
<feature type="transmembrane region" description="Helical" evidence="12">
    <location>
        <begin position="236"/>
        <end position="258"/>
    </location>
</feature>
<feature type="transmembrane region" description="Helical" evidence="12">
    <location>
        <begin position="312"/>
        <end position="331"/>
    </location>
</feature>
<dbReference type="GO" id="GO:1990904">
    <property type="term" value="C:ribonucleoprotein complex"/>
    <property type="evidence" value="ECO:0007669"/>
    <property type="project" value="UniProtKB-KW"/>
</dbReference>
<dbReference type="InterPro" id="IPR000206">
    <property type="entry name" value="Ribosomal_bL12"/>
</dbReference>
<dbReference type="GO" id="GO:0005524">
    <property type="term" value="F:ATP binding"/>
    <property type="evidence" value="ECO:0007669"/>
    <property type="project" value="UniProtKB-KW"/>
</dbReference>
<dbReference type="Gene3D" id="3.40.50.300">
    <property type="entry name" value="P-loop containing nucleotide triphosphate hydrolases"/>
    <property type="match status" value="2"/>
</dbReference>
<evidence type="ECO:0000256" key="11">
    <source>
        <dbReference type="SAM" id="MobiDB-lite"/>
    </source>
</evidence>
<dbReference type="SMART" id="SM00382">
    <property type="entry name" value="AAA"/>
    <property type="match status" value="2"/>
</dbReference>
<dbReference type="GO" id="GO:0005840">
    <property type="term" value="C:ribosome"/>
    <property type="evidence" value="ECO:0007669"/>
    <property type="project" value="UniProtKB-KW"/>
</dbReference>
<dbReference type="PROSITE" id="PS50929">
    <property type="entry name" value="ABC_TM1F"/>
    <property type="match status" value="1"/>
</dbReference>
<dbReference type="RefSeq" id="WP_118912244.1">
    <property type="nucleotide sequence ID" value="NZ_QWLM01000001.1"/>
</dbReference>
<evidence type="ECO:0000256" key="3">
    <source>
        <dbReference type="ARBA" id="ARBA00022692"/>
    </source>
</evidence>
<keyword evidence="5" id="KW-0067">ATP-binding</keyword>
<dbReference type="SUPFAM" id="SSF48300">
    <property type="entry name" value="Ribosomal protein L7/12, oligomerisation (N-terminal) domain"/>
    <property type="match status" value="1"/>
</dbReference>
<dbReference type="Gene3D" id="1.20.5.710">
    <property type="entry name" value="Single helix bin"/>
    <property type="match status" value="1"/>
</dbReference>
<evidence type="ECO:0000256" key="4">
    <source>
        <dbReference type="ARBA" id="ARBA00022741"/>
    </source>
</evidence>
<dbReference type="InterPro" id="IPR039421">
    <property type="entry name" value="Type_1_exporter"/>
</dbReference>
<dbReference type="Gene3D" id="3.30.1390.10">
    <property type="match status" value="1"/>
</dbReference>
<comment type="caution">
    <text evidence="15">The sequence shown here is derived from an EMBL/GenBank/DDBJ whole genome shotgun (WGS) entry which is preliminary data.</text>
</comment>
<dbReference type="GO" id="GO:0006412">
    <property type="term" value="P:translation"/>
    <property type="evidence" value="ECO:0007669"/>
    <property type="project" value="UniProtKB-UniRule"/>
</dbReference>
<dbReference type="PROSITE" id="PS00211">
    <property type="entry name" value="ABC_TRANSPORTER_1"/>
    <property type="match status" value="1"/>
</dbReference>
<keyword evidence="8 12" id="KW-0472">Membrane</keyword>
<evidence type="ECO:0000256" key="10">
    <source>
        <dbReference type="HAMAP-Rule" id="MF_00368"/>
    </source>
</evidence>
<feature type="transmembrane region" description="Helical" evidence="12">
    <location>
        <begin position="418"/>
        <end position="443"/>
    </location>
</feature>
<reference evidence="15 16" key="1">
    <citation type="submission" date="2018-08" db="EMBL/GenBank/DDBJ databases">
        <title>Whole genome sequence analysis of Dermacoccus abyssi bacteria isolated from Deep Mariana trench Micromonospora spp reveals genes involved in the environmental adaptation and production of secondary metabolites.</title>
        <authorList>
            <person name="Abdel-Mageed W.M."/>
            <person name="Lehri B."/>
            <person name="Nouioui I."/>
            <person name="Goodfellow I."/>
            <person name="Jaspars M."/>
            <person name="Karlyshev A."/>
        </authorList>
    </citation>
    <scope>NUCLEOTIDE SEQUENCE [LARGE SCALE GENOMIC DNA]</scope>
    <source>
        <strain evidence="15 16">MT1.1</strain>
    </source>
</reference>
<comment type="similarity">
    <text evidence="2 10">Belongs to the bacterial ribosomal protein bL12 family.</text>
</comment>
<dbReference type="InterPro" id="IPR008932">
    <property type="entry name" value="Ribosomal_bL12_oligo"/>
</dbReference>
<accession>A0A417ZBQ6</accession>
<dbReference type="InterPro" id="IPR011527">
    <property type="entry name" value="ABC1_TM_dom"/>
</dbReference>
<evidence type="ECO:0000256" key="2">
    <source>
        <dbReference type="ARBA" id="ARBA00007197"/>
    </source>
</evidence>
<dbReference type="InterPro" id="IPR036640">
    <property type="entry name" value="ABC1_TM_sf"/>
</dbReference>
<evidence type="ECO:0000256" key="8">
    <source>
        <dbReference type="ARBA" id="ARBA00023136"/>
    </source>
</evidence>
<evidence type="ECO:0000259" key="14">
    <source>
        <dbReference type="PROSITE" id="PS50929"/>
    </source>
</evidence>
<dbReference type="CDD" id="cd00387">
    <property type="entry name" value="Ribosomal_L7_L12"/>
    <property type="match status" value="1"/>
</dbReference>
<feature type="transmembrane region" description="Helical" evidence="12">
    <location>
        <begin position="841"/>
        <end position="863"/>
    </location>
</feature>
<feature type="transmembrane region" description="Helical" evidence="12">
    <location>
        <begin position="802"/>
        <end position="829"/>
    </location>
</feature>
<dbReference type="PANTHER" id="PTHR24221">
    <property type="entry name" value="ATP-BINDING CASSETTE SUB-FAMILY B"/>
    <property type="match status" value="1"/>
</dbReference>
<dbReference type="FunFam" id="3.30.1390.10:FF:000001">
    <property type="entry name" value="50S ribosomal protein L7/L12"/>
    <property type="match status" value="1"/>
</dbReference>
<dbReference type="Gene3D" id="1.20.1560.10">
    <property type="entry name" value="ABC transporter type 1, transmembrane domain"/>
    <property type="match status" value="2"/>
</dbReference>
<dbReference type="PROSITE" id="PS50893">
    <property type="entry name" value="ABC_TRANSPORTER_2"/>
    <property type="match status" value="2"/>
</dbReference>
<dbReference type="HAMAP" id="MF_00368">
    <property type="entry name" value="Ribosomal_bL12"/>
    <property type="match status" value="1"/>
</dbReference>
<sequence>MAKLSNDELLEAFKEMTLIELSEFVTLFEDTFNVTAAAPVAVAGAAPAAGGDAAAAEEKDEFDVILAAAGDKKIQVIKEVRALTSLGLKEAKDLVDGAPKPVLEGVNKETADKAKESLEAPAPPSSSSDLVPGSPGIVNFDHRVAPAGAADGRLCRGNIRVRLSPAASNVFRAMSQQSASAPTRSASEAHRAPVDWRRLRGPAAVIALVALAVSSVGPSIAALLAGRLAEHPEGGLVAWLAVLLLGSAVLNTVGRYVWATVVDRAAGALRQDLVDAVLHQPLAALSEQAVGEVLDRVDDDTHEVNNLVRMQLWMVLNTVFALVPMWVVAGVSWTPAWVLFPLFAAGAFWLIKPLLGKIAERKVIEEAQWTEHAAAFEEGVAARDDIRTNLGQGFVLANIVRLSSVVHRRFQDVLRLEVGVILRSGLTLHLLLAVAMAVSVVLASRGDLAVSQVVTLVLVTSTFVGRVGRLAEQLPDLQAGLGAITRLRQLMAVEPERVEGDPVPDGDLSLEFRDLTFSYTGDDVVLENVDLRLPAGATLALVGRTGSGKSTLASLVPRAVEPPASQVFVGGRDVLELDVDALRAAVGTVTQKTDILAGTLAENVTLFGEADNARVTAIMAELGLSDWVEGLPNGVDTLLGPGGITLSAGEAQLVAFARLLARDVEVVILDEATARMDPVTEARVVAASERLLKNRTGVIIAHRLSTIERADFVAVLDRGRVAQFGTHDELSQAPGHFSRLLEAAEAADASVPEADTPDAPSAPDDQPVLRARRRTDVPAARKVDPAPPLWRGIRDALLVKPLWGAIPGLGFLAFSLVGSVGAITGWVWGTTVEALVADAEWRPWLVASLVAVLLGPGILAWAVSRYPRWWIEVLLRVRLNVLLGQTATSRLEATPPGEVVARAMDADRFVKYADRWVDFLNGLAIVAVTSLVSGTPLTGAVLAAILLVSAAASALGRPLAGSSAAAASKSRARFGRALVSVVESARTVKLAGRLREAREHLRQVDAGRVDAAVREHRIAAVLQGVPLVAIEAGVVIAWAGVVWDVWSLATGLLVANAAMGFEWFGQVASAVVTEAPGTRAWQQATVAYAGGRDITSLPKDVDLAAGRAPAPQEEPGERLESLRLEHLSAVHDDGTLGVEDVSLTVEAGELVLVLGQVGAGKSSLLGALAGLVRYTGELRWNGKVVEDEESFLRPGQVAYVSQTPRVLSGTFGDNIRLGLPRRYDEAVADARLVPDIERAGGVDALVGHRGLRLSGGQVQRLALARALATNAELIVADDVSSALDAATELELWNALRERGSTVIGASSKRAALARADRVVVLVDGRVAAVGPWSRLSGRFGALAG</sequence>
<comment type="subunit">
    <text evidence="10">Homodimer. Part of the ribosomal stalk of the 50S ribosomal subunit. Forms a multimeric L10(L12)X complex, where L10 forms an elongated spine to which 2 to 4 L12 dimers bind in a sequential fashion. Binds GTP-bound translation factors.</text>
</comment>
<dbReference type="Pfam" id="PF00664">
    <property type="entry name" value="ABC_membrane"/>
    <property type="match status" value="1"/>
</dbReference>
<proteinExistence type="inferred from homology"/>
<feature type="transmembrane region" description="Helical" evidence="12">
    <location>
        <begin position="203"/>
        <end position="224"/>
    </location>
</feature>
<dbReference type="SUPFAM" id="SSF54736">
    <property type="entry name" value="ClpS-like"/>
    <property type="match status" value="1"/>
</dbReference>
<keyword evidence="7 12" id="KW-1133">Transmembrane helix</keyword>
<dbReference type="PANTHER" id="PTHR24221:SF654">
    <property type="entry name" value="ATP-BINDING CASSETTE SUB-FAMILY B MEMBER 6"/>
    <property type="match status" value="1"/>
</dbReference>
<dbReference type="GO" id="GO:0140359">
    <property type="term" value="F:ABC-type transporter activity"/>
    <property type="evidence" value="ECO:0007669"/>
    <property type="project" value="InterPro"/>
</dbReference>
<feature type="region of interest" description="Disordered" evidence="11">
    <location>
        <begin position="111"/>
        <end position="132"/>
    </location>
</feature>
<dbReference type="NCBIfam" id="TIGR00855">
    <property type="entry name" value="L12"/>
    <property type="match status" value="1"/>
</dbReference>
<dbReference type="InterPro" id="IPR036235">
    <property type="entry name" value="Ribosomal_bL12_oligo_N_sf"/>
</dbReference>
<evidence type="ECO:0000259" key="13">
    <source>
        <dbReference type="PROSITE" id="PS50893"/>
    </source>
</evidence>
<comment type="function">
    <text evidence="10">Forms part of the ribosomal stalk which helps the ribosome interact with GTP-bound translation factors. Is thus essential for accurate translation.</text>
</comment>
<dbReference type="InterPro" id="IPR017871">
    <property type="entry name" value="ABC_transporter-like_CS"/>
</dbReference>
<keyword evidence="3 12" id="KW-0812">Transmembrane</keyword>
<feature type="domain" description="ABC transporter" evidence="13">
    <location>
        <begin position="1122"/>
        <end position="1342"/>
    </location>
</feature>
<feature type="transmembrane region" description="Helical" evidence="12">
    <location>
        <begin position="1018"/>
        <end position="1039"/>
    </location>
</feature>
<comment type="subcellular location">
    <subcellularLocation>
        <location evidence="1">Cell membrane</location>
        <topology evidence="1">Multi-pass membrane protein</topology>
    </subcellularLocation>
</comment>
<dbReference type="Proteomes" id="UP000285376">
    <property type="component" value="Unassembled WGS sequence"/>
</dbReference>
<dbReference type="InterPro" id="IPR027417">
    <property type="entry name" value="P-loop_NTPase"/>
</dbReference>
<gene>
    <name evidence="10" type="primary">rplL</name>
    <name evidence="15" type="ORF">D1832_01175</name>
</gene>
<dbReference type="InterPro" id="IPR014719">
    <property type="entry name" value="Ribosomal_bL12_C/ClpS-like"/>
</dbReference>
<evidence type="ECO:0000256" key="5">
    <source>
        <dbReference type="ARBA" id="ARBA00022840"/>
    </source>
</evidence>
<evidence type="ECO:0000256" key="12">
    <source>
        <dbReference type="SAM" id="Phobius"/>
    </source>
</evidence>
<keyword evidence="4" id="KW-0547">Nucleotide-binding</keyword>
<evidence type="ECO:0000313" key="15">
    <source>
        <dbReference type="EMBL" id="RHW48078.1"/>
    </source>
</evidence>
<dbReference type="InterPro" id="IPR003439">
    <property type="entry name" value="ABC_transporter-like_ATP-bd"/>
</dbReference>
<dbReference type="GO" id="GO:0003735">
    <property type="term" value="F:structural constituent of ribosome"/>
    <property type="evidence" value="ECO:0007669"/>
    <property type="project" value="InterPro"/>
</dbReference>
<feature type="region of interest" description="Disordered" evidence="11">
    <location>
        <begin position="748"/>
        <end position="782"/>
    </location>
</feature>
<dbReference type="SUPFAM" id="SSF90123">
    <property type="entry name" value="ABC transporter transmembrane region"/>
    <property type="match status" value="2"/>
</dbReference>
<evidence type="ECO:0000256" key="7">
    <source>
        <dbReference type="ARBA" id="ARBA00022989"/>
    </source>
</evidence>
<dbReference type="GO" id="GO:0034040">
    <property type="term" value="F:ATPase-coupled lipid transmembrane transporter activity"/>
    <property type="evidence" value="ECO:0007669"/>
    <property type="project" value="TreeGrafter"/>
</dbReference>
<evidence type="ECO:0000256" key="1">
    <source>
        <dbReference type="ARBA" id="ARBA00004651"/>
    </source>
</evidence>
<evidence type="ECO:0000256" key="9">
    <source>
        <dbReference type="ARBA" id="ARBA00023274"/>
    </source>
</evidence>
<dbReference type="GO" id="GO:0016887">
    <property type="term" value="F:ATP hydrolysis activity"/>
    <property type="evidence" value="ECO:0007669"/>
    <property type="project" value="InterPro"/>
</dbReference>
<dbReference type="SUPFAM" id="SSF52540">
    <property type="entry name" value="P-loop containing nucleoside triphosphate hydrolases"/>
    <property type="match status" value="2"/>
</dbReference>
<feature type="compositionally biased region" description="Low complexity" evidence="11">
    <location>
        <begin position="748"/>
        <end position="766"/>
    </location>
</feature>
<evidence type="ECO:0000256" key="6">
    <source>
        <dbReference type="ARBA" id="ARBA00022980"/>
    </source>
</evidence>
<name>A0A417ZBQ6_9MICO</name>
<feature type="transmembrane region" description="Helical" evidence="12">
    <location>
        <begin position="337"/>
        <end position="355"/>
    </location>
</feature>
<dbReference type="GO" id="GO:0005886">
    <property type="term" value="C:plasma membrane"/>
    <property type="evidence" value="ECO:0007669"/>
    <property type="project" value="UniProtKB-SubCell"/>
</dbReference>